<dbReference type="EMBL" id="HBUF01536623">
    <property type="protein sequence ID" value="CAG6753521.1"/>
    <property type="molecule type" value="Transcribed_RNA"/>
</dbReference>
<protein>
    <submittedName>
        <fullName evidence="1">Uncharacterized protein</fullName>
    </submittedName>
</protein>
<dbReference type="EMBL" id="HBUF01536621">
    <property type="protein sequence ID" value="CAG6753517.1"/>
    <property type="molecule type" value="Transcribed_RNA"/>
</dbReference>
<proteinExistence type="predicted"/>
<name>A0A8D8ZWU2_9HEMI</name>
<reference evidence="1" key="1">
    <citation type="submission" date="2021-05" db="EMBL/GenBank/DDBJ databases">
        <authorList>
            <person name="Alioto T."/>
            <person name="Alioto T."/>
            <person name="Gomez Garrido J."/>
        </authorList>
    </citation>
    <scope>NUCLEOTIDE SEQUENCE</scope>
</reference>
<sequence>MCSVRRSQDWLIRYERTIEFLRESCSVDFLHEMILSYDDVIFHVVHSDTVVVLKLRCPNIDQLLEQWRCQQFFRCVCRSVHHKFSKFESRKVSNNVWKVGR</sequence>
<dbReference type="EMBL" id="HBUF01536622">
    <property type="protein sequence ID" value="CAG6753519.1"/>
    <property type="molecule type" value="Transcribed_RNA"/>
</dbReference>
<dbReference type="AlphaFoldDB" id="A0A8D8ZWU2"/>
<evidence type="ECO:0000313" key="1">
    <source>
        <dbReference type="EMBL" id="CAG6753517.1"/>
    </source>
</evidence>
<organism evidence="1">
    <name type="scientific">Cacopsylla melanoneura</name>
    <dbReference type="NCBI Taxonomy" id="428564"/>
    <lineage>
        <taxon>Eukaryota</taxon>
        <taxon>Metazoa</taxon>
        <taxon>Ecdysozoa</taxon>
        <taxon>Arthropoda</taxon>
        <taxon>Hexapoda</taxon>
        <taxon>Insecta</taxon>
        <taxon>Pterygota</taxon>
        <taxon>Neoptera</taxon>
        <taxon>Paraneoptera</taxon>
        <taxon>Hemiptera</taxon>
        <taxon>Sternorrhyncha</taxon>
        <taxon>Psylloidea</taxon>
        <taxon>Psyllidae</taxon>
        <taxon>Psyllinae</taxon>
        <taxon>Cacopsylla</taxon>
    </lineage>
</organism>
<accession>A0A8D8ZWU2</accession>